<dbReference type="Pfam" id="PF03453">
    <property type="entry name" value="MoeA_N"/>
    <property type="match status" value="1"/>
</dbReference>
<evidence type="ECO:0000313" key="9">
    <source>
        <dbReference type="Proteomes" id="UP001597375"/>
    </source>
</evidence>
<dbReference type="Gene3D" id="2.40.340.10">
    <property type="entry name" value="MoeA, C-terminal, domain IV"/>
    <property type="match status" value="1"/>
</dbReference>
<comment type="cofactor">
    <cofactor evidence="6">
        <name>Mg(2+)</name>
        <dbReference type="ChEBI" id="CHEBI:18420"/>
    </cofactor>
</comment>
<comment type="catalytic activity">
    <reaction evidence="5">
        <text>adenylyl-molybdopterin + molybdate = Mo-molybdopterin + AMP + H(+)</text>
        <dbReference type="Rhea" id="RHEA:35047"/>
        <dbReference type="ChEBI" id="CHEBI:15378"/>
        <dbReference type="ChEBI" id="CHEBI:36264"/>
        <dbReference type="ChEBI" id="CHEBI:62727"/>
        <dbReference type="ChEBI" id="CHEBI:71302"/>
        <dbReference type="ChEBI" id="CHEBI:456215"/>
        <dbReference type="EC" id="2.10.1.1"/>
    </reaction>
</comment>
<dbReference type="EC" id="2.10.1.1" evidence="6"/>
<dbReference type="SMART" id="SM00852">
    <property type="entry name" value="MoCF_biosynth"/>
    <property type="match status" value="1"/>
</dbReference>
<dbReference type="Pfam" id="PF00994">
    <property type="entry name" value="MoCF_biosynth"/>
    <property type="match status" value="1"/>
</dbReference>
<comment type="function">
    <text evidence="1 6">Catalyzes the insertion of molybdate into adenylated molybdopterin with the concomitant release of AMP.</text>
</comment>
<gene>
    <name evidence="8" type="ORF">ACFSSA_11105</name>
</gene>
<keyword evidence="6" id="KW-0460">Magnesium</keyword>
<dbReference type="InterPro" id="IPR005110">
    <property type="entry name" value="MoeA_linker/N"/>
</dbReference>
<dbReference type="EMBL" id="JBHUIT010000022">
    <property type="protein sequence ID" value="MFD2257225.1"/>
    <property type="molecule type" value="Genomic_DNA"/>
</dbReference>
<evidence type="ECO:0000256" key="1">
    <source>
        <dbReference type="ARBA" id="ARBA00002901"/>
    </source>
</evidence>
<evidence type="ECO:0000256" key="4">
    <source>
        <dbReference type="ARBA" id="ARBA00023150"/>
    </source>
</evidence>
<evidence type="ECO:0000256" key="2">
    <source>
        <dbReference type="ARBA" id="ARBA00005046"/>
    </source>
</evidence>
<dbReference type="Gene3D" id="3.40.980.10">
    <property type="entry name" value="MoaB/Mog-like domain"/>
    <property type="match status" value="1"/>
</dbReference>
<name>A0ABW5D9I1_9BACT</name>
<evidence type="ECO:0000256" key="6">
    <source>
        <dbReference type="RuleBase" id="RU365090"/>
    </source>
</evidence>
<keyword evidence="6" id="KW-0500">Molybdenum</keyword>
<dbReference type="SUPFAM" id="SSF63882">
    <property type="entry name" value="MoeA N-terminal region -like"/>
    <property type="match status" value="1"/>
</dbReference>
<keyword evidence="6" id="KW-0479">Metal-binding</keyword>
<keyword evidence="9" id="KW-1185">Reference proteome</keyword>
<sequence length="384" mass="41667">MISLDEARQIIGSHTRVLHPEAIDLTKVNGRVLAHDISSDQFYPAANLSMMDGYVIREDEQPGSFSVIAEIPAGQITNGKLSRGEAMRIFTGGILPENGGRVVMQEACVREGDMVSINEFPDSLFIREKGAEARPGDLILRSGQLIGPSEMAVLAQLGCTQPQVIRKPRIRHLATGDELVKPTEVPSAGQIRDTNSSLLAGLTAQYCSGMDSSLVPDQPSMMSALAEGDWEVLLISGGASVGDYDHGADVLGEMGFTIHFDQVNLRPGKPLTFATRGNQLAFVIPGNPVSHFVCFHVAIRLALETLCGMAPNWSFLSLEITEQSLLKPNPRETFWPAEILVKDKQWTSRPKSWSSSGNTFSLIGTNALIRVSSKDFPLTLPLNS</sequence>
<organism evidence="8 9">
    <name type="scientific">Luteolibacter algae</name>
    <dbReference type="NCBI Taxonomy" id="454151"/>
    <lineage>
        <taxon>Bacteria</taxon>
        <taxon>Pseudomonadati</taxon>
        <taxon>Verrucomicrobiota</taxon>
        <taxon>Verrucomicrobiia</taxon>
        <taxon>Verrucomicrobiales</taxon>
        <taxon>Verrucomicrobiaceae</taxon>
        <taxon>Luteolibacter</taxon>
    </lineage>
</organism>
<dbReference type="Gene3D" id="2.170.190.11">
    <property type="entry name" value="Molybdopterin biosynthesis moea protein, domain 3"/>
    <property type="match status" value="1"/>
</dbReference>
<reference evidence="9" key="1">
    <citation type="journal article" date="2019" name="Int. J. Syst. Evol. Microbiol.">
        <title>The Global Catalogue of Microorganisms (GCM) 10K type strain sequencing project: providing services to taxonomists for standard genome sequencing and annotation.</title>
        <authorList>
            <consortium name="The Broad Institute Genomics Platform"/>
            <consortium name="The Broad Institute Genome Sequencing Center for Infectious Disease"/>
            <person name="Wu L."/>
            <person name="Ma J."/>
        </authorList>
    </citation>
    <scope>NUCLEOTIDE SEQUENCE [LARGE SCALE GENOMIC DNA]</scope>
    <source>
        <strain evidence="9">CGMCC 4.7106</strain>
    </source>
</reference>
<keyword evidence="6" id="KW-0808">Transferase</keyword>
<dbReference type="RefSeq" id="WP_386820510.1">
    <property type="nucleotide sequence ID" value="NZ_JBHUIT010000022.1"/>
</dbReference>
<proteinExistence type="inferred from homology"/>
<dbReference type="PANTHER" id="PTHR10192">
    <property type="entry name" value="MOLYBDOPTERIN BIOSYNTHESIS PROTEIN"/>
    <property type="match status" value="1"/>
</dbReference>
<dbReference type="InterPro" id="IPR001453">
    <property type="entry name" value="MoaB/Mog_dom"/>
</dbReference>
<dbReference type="CDD" id="cd00887">
    <property type="entry name" value="MoeA"/>
    <property type="match status" value="1"/>
</dbReference>
<dbReference type="PANTHER" id="PTHR10192:SF5">
    <property type="entry name" value="GEPHYRIN"/>
    <property type="match status" value="1"/>
</dbReference>
<dbReference type="InterPro" id="IPR036688">
    <property type="entry name" value="MoeA_C_domain_IV_sf"/>
</dbReference>
<dbReference type="Gene3D" id="3.90.105.10">
    <property type="entry name" value="Molybdopterin biosynthesis moea protein, domain 2"/>
    <property type="match status" value="1"/>
</dbReference>
<dbReference type="InterPro" id="IPR036135">
    <property type="entry name" value="MoeA_linker/N_sf"/>
</dbReference>
<dbReference type="Proteomes" id="UP001597375">
    <property type="component" value="Unassembled WGS sequence"/>
</dbReference>
<evidence type="ECO:0000256" key="5">
    <source>
        <dbReference type="ARBA" id="ARBA00047317"/>
    </source>
</evidence>
<comment type="similarity">
    <text evidence="3 6">Belongs to the MoeA family.</text>
</comment>
<keyword evidence="4 6" id="KW-0501">Molybdenum cofactor biosynthesis</keyword>
<accession>A0ABW5D9I1</accession>
<evidence type="ECO:0000256" key="3">
    <source>
        <dbReference type="ARBA" id="ARBA00010763"/>
    </source>
</evidence>
<feature type="domain" description="MoaB/Mog" evidence="7">
    <location>
        <begin position="171"/>
        <end position="305"/>
    </location>
</feature>
<dbReference type="PROSITE" id="PS01079">
    <property type="entry name" value="MOCF_BIOSYNTHESIS_2"/>
    <property type="match status" value="1"/>
</dbReference>
<comment type="caution">
    <text evidence="8">The sequence shown here is derived from an EMBL/GenBank/DDBJ whole genome shotgun (WGS) entry which is preliminary data.</text>
</comment>
<dbReference type="InterPro" id="IPR008284">
    <property type="entry name" value="MoCF_biosynth_CS"/>
</dbReference>
<comment type="pathway">
    <text evidence="2 6">Cofactor biosynthesis; molybdopterin biosynthesis.</text>
</comment>
<dbReference type="SUPFAM" id="SSF53218">
    <property type="entry name" value="Molybdenum cofactor biosynthesis proteins"/>
    <property type="match status" value="1"/>
</dbReference>
<protein>
    <recommendedName>
        <fullName evidence="6">Molybdopterin molybdenumtransferase</fullName>
        <ecNumber evidence="6">2.10.1.1</ecNumber>
    </recommendedName>
</protein>
<evidence type="ECO:0000259" key="7">
    <source>
        <dbReference type="SMART" id="SM00852"/>
    </source>
</evidence>
<evidence type="ECO:0000313" key="8">
    <source>
        <dbReference type="EMBL" id="MFD2257225.1"/>
    </source>
</evidence>
<dbReference type="InterPro" id="IPR036425">
    <property type="entry name" value="MoaB/Mog-like_dom_sf"/>
</dbReference>
<dbReference type="InterPro" id="IPR038987">
    <property type="entry name" value="MoeA-like"/>
</dbReference>